<keyword evidence="4" id="KW-1185">Reference proteome</keyword>
<name>A1S597_SHEAM</name>
<evidence type="ECO:0000313" key="4">
    <source>
        <dbReference type="Proteomes" id="UP000009175"/>
    </source>
</evidence>
<feature type="transmembrane region" description="Helical" evidence="1">
    <location>
        <begin position="29"/>
        <end position="46"/>
    </location>
</feature>
<keyword evidence="1" id="KW-0472">Membrane</keyword>
<evidence type="ECO:0000256" key="1">
    <source>
        <dbReference type="SAM" id="Phobius"/>
    </source>
</evidence>
<dbReference type="STRING" id="326297.Sama_1346"/>
<evidence type="ECO:0000259" key="2">
    <source>
        <dbReference type="Pfam" id="PF14317"/>
    </source>
</evidence>
<dbReference type="InterPro" id="IPR025588">
    <property type="entry name" value="YcxB-like_C"/>
</dbReference>
<dbReference type="EMBL" id="CP000507">
    <property type="protein sequence ID" value="ABL99553.1"/>
    <property type="molecule type" value="Genomic_DNA"/>
</dbReference>
<accession>A1S597</accession>
<reference evidence="3 4" key="1">
    <citation type="submission" date="2006-12" db="EMBL/GenBank/DDBJ databases">
        <title>Complete sequence of Shewanella amazonensis SB2B.</title>
        <authorList>
            <consortium name="US DOE Joint Genome Institute"/>
            <person name="Copeland A."/>
            <person name="Lucas S."/>
            <person name="Lapidus A."/>
            <person name="Barry K."/>
            <person name="Detter J.C."/>
            <person name="Glavina del Rio T."/>
            <person name="Hammon N."/>
            <person name="Israni S."/>
            <person name="Dalin E."/>
            <person name="Tice H."/>
            <person name="Pitluck S."/>
            <person name="Munk A.C."/>
            <person name="Brettin T."/>
            <person name="Bruce D."/>
            <person name="Han C."/>
            <person name="Tapia R."/>
            <person name="Gilna P."/>
            <person name="Schmutz J."/>
            <person name="Larimer F."/>
            <person name="Land M."/>
            <person name="Hauser L."/>
            <person name="Kyrpides N."/>
            <person name="Mikhailova N."/>
            <person name="Fredrickson J."/>
            <person name="Richardson P."/>
        </authorList>
    </citation>
    <scope>NUCLEOTIDE SEQUENCE [LARGE SCALE GENOMIC DNA]</scope>
    <source>
        <strain evidence="4">ATCC BAA-1098 / SB2B</strain>
    </source>
</reference>
<dbReference type="AlphaFoldDB" id="A1S597"/>
<evidence type="ECO:0000313" key="3">
    <source>
        <dbReference type="EMBL" id="ABL99553.1"/>
    </source>
</evidence>
<dbReference type="eggNOG" id="ENOG503332D">
    <property type="taxonomic scope" value="Bacteria"/>
</dbReference>
<protein>
    <recommendedName>
        <fullName evidence="2">YcxB-like C-terminal domain-containing protein</fullName>
    </recommendedName>
</protein>
<gene>
    <name evidence="3" type="ordered locus">Sama_1346</name>
</gene>
<dbReference type="HOGENOM" id="CLU_1874010_0_0_6"/>
<dbReference type="Proteomes" id="UP000009175">
    <property type="component" value="Chromosome"/>
</dbReference>
<organism evidence="3 4">
    <name type="scientific">Shewanella amazonensis (strain ATCC BAA-1098 / SB2B)</name>
    <dbReference type="NCBI Taxonomy" id="326297"/>
    <lineage>
        <taxon>Bacteria</taxon>
        <taxon>Pseudomonadati</taxon>
        <taxon>Pseudomonadota</taxon>
        <taxon>Gammaproteobacteria</taxon>
        <taxon>Alteromonadales</taxon>
        <taxon>Shewanellaceae</taxon>
        <taxon>Shewanella</taxon>
    </lineage>
</organism>
<keyword evidence="1" id="KW-1133">Transmembrane helix</keyword>
<dbReference type="KEGG" id="saz:Sama_1346"/>
<proteinExistence type="predicted"/>
<feature type="domain" description="YcxB-like C-terminal" evidence="2">
    <location>
        <begin position="72"/>
        <end position="132"/>
    </location>
</feature>
<dbReference type="Pfam" id="PF14317">
    <property type="entry name" value="YcxB"/>
    <property type="match status" value="1"/>
</dbReference>
<keyword evidence="1" id="KW-0812">Transmembrane</keyword>
<sequence length="136" mass="15756">MILWFFLAIGFMFIFQVKATTFESFHWQSAAIAIAPFLIFIVAYYLNVRKFKMLCIPNENGLMIGEKTIEVNAEGITETNPLGNCFYRWKAIEAIEEYEGSIYIFVDNLLALILPPESFTSEEEKDQFKGLIKKYV</sequence>